<dbReference type="GO" id="GO:0032025">
    <property type="term" value="P:response to cobalt ion"/>
    <property type="evidence" value="ECO:0007669"/>
    <property type="project" value="TreeGrafter"/>
</dbReference>
<evidence type="ECO:0000313" key="14">
    <source>
        <dbReference type="EMBL" id="MBW8640059.1"/>
    </source>
</evidence>
<dbReference type="Gene3D" id="2.40.50.870">
    <property type="entry name" value="Protein of unknown function (DUF3299)"/>
    <property type="match status" value="1"/>
</dbReference>
<keyword evidence="12" id="KW-0170">Cobalt</keyword>
<accession>A0AAE3D2R3</accession>
<evidence type="ECO:0000256" key="12">
    <source>
        <dbReference type="ARBA" id="ARBA00023285"/>
    </source>
</evidence>
<keyword evidence="9" id="KW-0406">Ion transport</keyword>
<dbReference type="InterPro" id="IPR021727">
    <property type="entry name" value="DUF3299"/>
</dbReference>
<dbReference type="AlphaFoldDB" id="A0AAE3D2R3"/>
<keyword evidence="7 13" id="KW-0812">Transmembrane</keyword>
<dbReference type="Pfam" id="PF11736">
    <property type="entry name" value="DUF3299"/>
    <property type="match status" value="1"/>
</dbReference>
<feature type="transmembrane region" description="Helical" evidence="13">
    <location>
        <begin position="483"/>
        <end position="506"/>
    </location>
</feature>
<evidence type="ECO:0000256" key="7">
    <source>
        <dbReference type="ARBA" id="ARBA00022692"/>
    </source>
</evidence>
<keyword evidence="10" id="KW-0921">Nickel transport</keyword>
<evidence type="ECO:0000256" key="6">
    <source>
        <dbReference type="ARBA" id="ARBA00022596"/>
    </source>
</evidence>
<sequence length="532" mass="55742">MAAPSSISSLRVVALLAAPLLWAMLAVTVSAAQLATWASLAPSVEPYDDPFAEMPFEQIDTLRIIARADMAAAAGQLDEAMVEAAKQARRRAKEAGLNVEALFAQRALIIQRREKAALGVTTTHLDKTVVMDGYALPLRAEEGRVVEFLLVPWVGACVHTPPPPANQIVHIDYPQGFEAVSLFTPIRLEGRLTHRPAEYDLFLVDGTRRVATSYAMEQAAIGGTPGEVVAAASASADLSWFAATQAWITDIFTTAMRNLEQGRSAGTIGLALLIAFAYGAIHTLGPGHGKAVVISYFAGAGGSLRRGLVMGTRIAAMHVLSAVVVVFLLDFAVRQATGAAPSDYRLIRLGSYALIVAIGAVMLWRALAAVRAQRAAEDHAHHHHLHHHDAHAGCTACAAANAGSKVGGWIAAAVGVVPCTGALIVMLFGLANDLVVPAVMMVVAISAGMALAMSAIGVAAILGRNWTEARVAVTPERRIRFEAGARIAGAACVLVIGATLFVVTFVQTPAAESRLQAAVAPPLRTAAQEGTP</sequence>
<feature type="transmembrane region" description="Helical" evidence="13">
    <location>
        <begin position="437"/>
        <end position="462"/>
    </location>
</feature>
<dbReference type="GO" id="GO:0010045">
    <property type="term" value="P:response to nickel cation"/>
    <property type="evidence" value="ECO:0007669"/>
    <property type="project" value="TreeGrafter"/>
</dbReference>
<dbReference type="PANTHER" id="PTHR40659:SF1">
    <property type="entry name" value="NICKEL_COBALT EFFLUX SYSTEM RCNA"/>
    <property type="match status" value="1"/>
</dbReference>
<evidence type="ECO:0000256" key="11">
    <source>
        <dbReference type="ARBA" id="ARBA00023136"/>
    </source>
</evidence>
<keyword evidence="11 13" id="KW-0472">Membrane</keyword>
<evidence type="ECO:0000256" key="10">
    <source>
        <dbReference type="ARBA" id="ARBA00023112"/>
    </source>
</evidence>
<evidence type="ECO:0000256" key="2">
    <source>
        <dbReference type="ARBA" id="ARBA00004651"/>
    </source>
</evidence>
<dbReference type="InterPro" id="IPR051224">
    <property type="entry name" value="NiCoT_RcnA"/>
</dbReference>
<keyword evidence="6" id="KW-0533">Nickel</keyword>
<proteinExistence type="predicted"/>
<evidence type="ECO:0000256" key="13">
    <source>
        <dbReference type="SAM" id="Phobius"/>
    </source>
</evidence>
<feature type="transmembrane region" description="Helical" evidence="13">
    <location>
        <begin position="345"/>
        <end position="364"/>
    </location>
</feature>
<feature type="transmembrane region" description="Helical" evidence="13">
    <location>
        <begin position="264"/>
        <end position="281"/>
    </location>
</feature>
<dbReference type="GO" id="GO:0006824">
    <property type="term" value="P:cobalt ion transport"/>
    <property type="evidence" value="ECO:0007669"/>
    <property type="project" value="UniProtKB-KW"/>
</dbReference>
<evidence type="ECO:0000256" key="3">
    <source>
        <dbReference type="ARBA" id="ARBA00022426"/>
    </source>
</evidence>
<comment type="function">
    <text evidence="1">Efflux system for nickel and cobalt.</text>
</comment>
<dbReference type="Proteomes" id="UP001196509">
    <property type="component" value="Unassembled WGS sequence"/>
</dbReference>
<comment type="subcellular location">
    <subcellularLocation>
        <location evidence="2">Cell membrane</location>
        <topology evidence="2">Multi-pass membrane protein</topology>
    </subcellularLocation>
</comment>
<dbReference type="GO" id="GO:0015099">
    <property type="term" value="F:nickel cation transmembrane transporter activity"/>
    <property type="evidence" value="ECO:0007669"/>
    <property type="project" value="InterPro"/>
</dbReference>
<keyword evidence="4" id="KW-0813">Transport</keyword>
<evidence type="ECO:0000256" key="9">
    <source>
        <dbReference type="ARBA" id="ARBA00023065"/>
    </source>
</evidence>
<evidence type="ECO:0000256" key="8">
    <source>
        <dbReference type="ARBA" id="ARBA00022989"/>
    </source>
</evidence>
<feature type="transmembrane region" description="Helical" evidence="13">
    <location>
        <begin position="314"/>
        <end position="333"/>
    </location>
</feature>
<dbReference type="Pfam" id="PF03824">
    <property type="entry name" value="NicO"/>
    <property type="match status" value="1"/>
</dbReference>
<keyword evidence="5" id="KW-1003">Cell membrane</keyword>
<evidence type="ECO:0000256" key="1">
    <source>
        <dbReference type="ARBA" id="ARBA00002510"/>
    </source>
</evidence>
<evidence type="ECO:0000256" key="5">
    <source>
        <dbReference type="ARBA" id="ARBA00022475"/>
    </source>
</evidence>
<dbReference type="InterPro" id="IPR011541">
    <property type="entry name" value="Ni/Co_transpt_high_affinity"/>
</dbReference>
<organism evidence="14 15">
    <name type="scientific">Flavimaribacter sediminis</name>
    <dbReference type="NCBI Taxonomy" id="2865987"/>
    <lineage>
        <taxon>Bacteria</taxon>
        <taxon>Pseudomonadati</taxon>
        <taxon>Pseudomonadota</taxon>
        <taxon>Alphaproteobacteria</taxon>
        <taxon>Hyphomicrobiales</taxon>
        <taxon>Rhizobiaceae</taxon>
        <taxon>Flavimaribacter</taxon>
    </lineage>
</organism>
<comment type="caution">
    <text evidence="14">The sequence shown here is derived from an EMBL/GenBank/DDBJ whole genome shotgun (WGS) entry which is preliminary data.</text>
</comment>
<keyword evidence="8 13" id="KW-1133">Transmembrane helix</keyword>
<evidence type="ECO:0000313" key="15">
    <source>
        <dbReference type="Proteomes" id="UP001196509"/>
    </source>
</evidence>
<keyword evidence="3" id="KW-0171">Cobalt transport</keyword>
<protein>
    <submittedName>
        <fullName evidence="14">DUF3299 domain-containing protein</fullName>
    </submittedName>
</protein>
<dbReference type="PANTHER" id="PTHR40659">
    <property type="entry name" value="NICKEL/COBALT EFFLUX SYSTEM RCNA"/>
    <property type="match status" value="1"/>
</dbReference>
<dbReference type="EMBL" id="JAICBX010000005">
    <property type="protein sequence ID" value="MBW8640059.1"/>
    <property type="molecule type" value="Genomic_DNA"/>
</dbReference>
<keyword evidence="15" id="KW-1185">Reference proteome</keyword>
<dbReference type="GO" id="GO:0005886">
    <property type="term" value="C:plasma membrane"/>
    <property type="evidence" value="ECO:0007669"/>
    <property type="project" value="UniProtKB-SubCell"/>
</dbReference>
<gene>
    <name evidence="14" type="ORF">K1W69_22885</name>
</gene>
<dbReference type="GO" id="GO:0046583">
    <property type="term" value="F:monoatomic cation efflux transmembrane transporter activity"/>
    <property type="evidence" value="ECO:0007669"/>
    <property type="project" value="TreeGrafter"/>
</dbReference>
<name>A0AAE3D2R3_9HYPH</name>
<feature type="transmembrane region" description="Helical" evidence="13">
    <location>
        <begin position="409"/>
        <end position="431"/>
    </location>
</feature>
<dbReference type="RefSeq" id="WP_220230779.1">
    <property type="nucleotide sequence ID" value="NZ_JAICBX010000005.1"/>
</dbReference>
<reference evidence="14" key="1">
    <citation type="submission" date="2021-08" db="EMBL/GenBank/DDBJ databases">
        <title>Hoeflea bacterium WL0058 sp. nov., isolated from the sediment.</title>
        <authorList>
            <person name="Wang L."/>
            <person name="Zhang D."/>
        </authorList>
    </citation>
    <scope>NUCLEOTIDE SEQUENCE</scope>
    <source>
        <strain evidence="14">WL0058</strain>
    </source>
</reference>
<evidence type="ECO:0000256" key="4">
    <source>
        <dbReference type="ARBA" id="ARBA00022448"/>
    </source>
</evidence>